<dbReference type="SMART" id="SM00091">
    <property type="entry name" value="PAS"/>
    <property type="match status" value="1"/>
</dbReference>
<dbReference type="OrthoDB" id="9812260at2"/>
<sequence>MPDVACVVDPDGVLLYVSAAFERVFGYTRDEVLGRHVFDLVHPEDREATREQAARLMEGLGARHFRNRYVHRAGHAVDLLWSAQWLPEHGVRVAVGRDVTELRRLERELEHRANHDALTGLANRQRLHELLEHAIADASRTDTPLALLYIDIDAFKAVNDAHGHEAGDRVLVEVARRLQAGLWHGGTVARMGGDEFVALLPGCDDQGARGVIEALHVQLLVPFGVAGGYVPIGASIGAAAYPADAQQPDALINRADSAMYACKRRRAPAVTPA</sequence>
<protein>
    <submittedName>
        <fullName evidence="4">Diguanylate cyclase</fullName>
    </submittedName>
</protein>
<evidence type="ECO:0000259" key="3">
    <source>
        <dbReference type="PROSITE" id="PS50887"/>
    </source>
</evidence>
<dbReference type="InterPro" id="IPR000014">
    <property type="entry name" value="PAS"/>
</dbReference>
<keyword evidence="5" id="KW-1185">Reference proteome</keyword>
<dbReference type="InterPro" id="IPR043128">
    <property type="entry name" value="Rev_trsase/Diguanyl_cyclase"/>
</dbReference>
<dbReference type="SUPFAM" id="SSF55073">
    <property type="entry name" value="Nucleotide cyclase"/>
    <property type="match status" value="1"/>
</dbReference>
<dbReference type="AlphaFoldDB" id="A0A5D8Z7Z8"/>
<dbReference type="InterPro" id="IPR052155">
    <property type="entry name" value="Biofilm_reg_signaling"/>
</dbReference>
<dbReference type="NCBIfam" id="TIGR00229">
    <property type="entry name" value="sensory_box"/>
    <property type="match status" value="1"/>
</dbReference>
<dbReference type="EMBL" id="VTRV01000048">
    <property type="protein sequence ID" value="TZF90213.1"/>
    <property type="molecule type" value="Genomic_DNA"/>
</dbReference>
<dbReference type="SMART" id="SM00267">
    <property type="entry name" value="GGDEF"/>
    <property type="match status" value="1"/>
</dbReference>
<dbReference type="PROSITE" id="PS50112">
    <property type="entry name" value="PAS"/>
    <property type="match status" value="1"/>
</dbReference>
<comment type="cofactor">
    <cofactor evidence="1">
        <name>Mg(2+)</name>
        <dbReference type="ChEBI" id="CHEBI:18420"/>
    </cofactor>
</comment>
<feature type="domain" description="GGDEF" evidence="3">
    <location>
        <begin position="143"/>
        <end position="273"/>
    </location>
</feature>
<dbReference type="InterPro" id="IPR013767">
    <property type="entry name" value="PAS_fold"/>
</dbReference>
<proteinExistence type="predicted"/>
<evidence type="ECO:0000313" key="4">
    <source>
        <dbReference type="EMBL" id="TZF90213.1"/>
    </source>
</evidence>
<evidence type="ECO:0000256" key="1">
    <source>
        <dbReference type="ARBA" id="ARBA00001946"/>
    </source>
</evidence>
<dbReference type="PROSITE" id="PS50887">
    <property type="entry name" value="GGDEF"/>
    <property type="match status" value="1"/>
</dbReference>
<evidence type="ECO:0000259" key="2">
    <source>
        <dbReference type="PROSITE" id="PS50112"/>
    </source>
</evidence>
<evidence type="ECO:0000313" key="5">
    <source>
        <dbReference type="Proteomes" id="UP000323164"/>
    </source>
</evidence>
<dbReference type="GO" id="GO:0003824">
    <property type="term" value="F:catalytic activity"/>
    <property type="evidence" value="ECO:0007669"/>
    <property type="project" value="UniProtKB-ARBA"/>
</dbReference>
<dbReference type="Pfam" id="PF00989">
    <property type="entry name" value="PAS"/>
    <property type="match status" value="1"/>
</dbReference>
<gene>
    <name evidence="4" type="ORF">FW784_06240</name>
</gene>
<dbReference type="Pfam" id="PF00990">
    <property type="entry name" value="GGDEF"/>
    <property type="match status" value="1"/>
</dbReference>
<dbReference type="InterPro" id="IPR000160">
    <property type="entry name" value="GGDEF_dom"/>
</dbReference>
<dbReference type="Proteomes" id="UP000323164">
    <property type="component" value="Unassembled WGS sequence"/>
</dbReference>
<dbReference type="Gene3D" id="3.30.450.20">
    <property type="entry name" value="PAS domain"/>
    <property type="match status" value="1"/>
</dbReference>
<dbReference type="GO" id="GO:0006355">
    <property type="term" value="P:regulation of DNA-templated transcription"/>
    <property type="evidence" value="ECO:0007669"/>
    <property type="project" value="InterPro"/>
</dbReference>
<dbReference type="CDD" id="cd00130">
    <property type="entry name" value="PAS"/>
    <property type="match status" value="1"/>
</dbReference>
<organism evidence="4 5">
    <name type="scientific">Cognatilysobacter lacus</name>
    <dbReference type="NCBI Taxonomy" id="1643323"/>
    <lineage>
        <taxon>Bacteria</taxon>
        <taxon>Pseudomonadati</taxon>
        <taxon>Pseudomonadota</taxon>
        <taxon>Gammaproteobacteria</taxon>
        <taxon>Lysobacterales</taxon>
        <taxon>Lysobacteraceae</taxon>
        <taxon>Cognatilysobacter</taxon>
    </lineage>
</organism>
<dbReference type="PANTHER" id="PTHR44757">
    <property type="entry name" value="DIGUANYLATE CYCLASE DGCP"/>
    <property type="match status" value="1"/>
</dbReference>
<reference evidence="4 5" key="1">
    <citation type="submission" date="2019-08" db="EMBL/GenBank/DDBJ databases">
        <title>Draft genome sequence of Lysobacter sp. UKS-15.</title>
        <authorList>
            <person name="Im W.-T."/>
        </authorList>
    </citation>
    <scope>NUCLEOTIDE SEQUENCE [LARGE SCALE GENOMIC DNA]</scope>
    <source>
        <strain evidence="4 5">UKS-15</strain>
    </source>
</reference>
<dbReference type="SUPFAM" id="SSF55785">
    <property type="entry name" value="PYP-like sensor domain (PAS domain)"/>
    <property type="match status" value="1"/>
</dbReference>
<comment type="caution">
    <text evidence="4">The sequence shown here is derived from an EMBL/GenBank/DDBJ whole genome shotgun (WGS) entry which is preliminary data.</text>
</comment>
<name>A0A5D8Z7Z8_9GAMM</name>
<dbReference type="PANTHER" id="PTHR44757:SF2">
    <property type="entry name" value="BIOFILM ARCHITECTURE MAINTENANCE PROTEIN MBAA"/>
    <property type="match status" value="1"/>
</dbReference>
<dbReference type="Gene3D" id="3.30.70.270">
    <property type="match status" value="1"/>
</dbReference>
<dbReference type="FunFam" id="3.30.70.270:FF:000001">
    <property type="entry name" value="Diguanylate cyclase domain protein"/>
    <property type="match status" value="1"/>
</dbReference>
<accession>A0A5D8Z7Z8</accession>
<dbReference type="CDD" id="cd01949">
    <property type="entry name" value="GGDEF"/>
    <property type="match status" value="1"/>
</dbReference>
<feature type="domain" description="PAS" evidence="2">
    <location>
        <begin position="1"/>
        <end position="60"/>
    </location>
</feature>
<dbReference type="NCBIfam" id="TIGR00254">
    <property type="entry name" value="GGDEF"/>
    <property type="match status" value="1"/>
</dbReference>
<dbReference type="InterPro" id="IPR029787">
    <property type="entry name" value="Nucleotide_cyclase"/>
</dbReference>
<dbReference type="InterPro" id="IPR035965">
    <property type="entry name" value="PAS-like_dom_sf"/>
</dbReference>